<feature type="compositionally biased region" description="Basic and acidic residues" evidence="1">
    <location>
        <begin position="13"/>
        <end position="32"/>
    </location>
</feature>
<gene>
    <name evidence="2" type="ORF">NPIL_135501</name>
</gene>
<protein>
    <submittedName>
        <fullName evidence="2">Uncharacterized protein</fullName>
    </submittedName>
</protein>
<name>A0A8X6N6R7_NEPPI</name>
<sequence length="32" mass="3921">RNHYRGNNNGIHHTRDDGRIHYRGNNIRDYDN</sequence>
<dbReference type="EMBL" id="BMAW01006005">
    <property type="protein sequence ID" value="GFS96999.1"/>
    <property type="molecule type" value="Genomic_DNA"/>
</dbReference>
<dbReference type="Proteomes" id="UP000887013">
    <property type="component" value="Unassembled WGS sequence"/>
</dbReference>
<accession>A0A8X6N6R7</accession>
<evidence type="ECO:0000256" key="1">
    <source>
        <dbReference type="SAM" id="MobiDB-lite"/>
    </source>
</evidence>
<dbReference type="AlphaFoldDB" id="A0A8X6N6R7"/>
<keyword evidence="3" id="KW-1185">Reference proteome</keyword>
<proteinExistence type="predicted"/>
<organism evidence="2 3">
    <name type="scientific">Nephila pilipes</name>
    <name type="common">Giant wood spider</name>
    <name type="synonym">Nephila maculata</name>
    <dbReference type="NCBI Taxonomy" id="299642"/>
    <lineage>
        <taxon>Eukaryota</taxon>
        <taxon>Metazoa</taxon>
        <taxon>Ecdysozoa</taxon>
        <taxon>Arthropoda</taxon>
        <taxon>Chelicerata</taxon>
        <taxon>Arachnida</taxon>
        <taxon>Araneae</taxon>
        <taxon>Araneomorphae</taxon>
        <taxon>Entelegynae</taxon>
        <taxon>Araneoidea</taxon>
        <taxon>Nephilidae</taxon>
        <taxon>Nephila</taxon>
    </lineage>
</organism>
<feature type="compositionally biased region" description="Polar residues" evidence="1">
    <location>
        <begin position="1"/>
        <end position="11"/>
    </location>
</feature>
<evidence type="ECO:0000313" key="3">
    <source>
        <dbReference type="Proteomes" id="UP000887013"/>
    </source>
</evidence>
<comment type="caution">
    <text evidence="2">The sequence shown here is derived from an EMBL/GenBank/DDBJ whole genome shotgun (WGS) entry which is preliminary data.</text>
</comment>
<reference evidence="2" key="1">
    <citation type="submission" date="2020-08" db="EMBL/GenBank/DDBJ databases">
        <title>Multicomponent nature underlies the extraordinary mechanical properties of spider dragline silk.</title>
        <authorList>
            <person name="Kono N."/>
            <person name="Nakamura H."/>
            <person name="Mori M."/>
            <person name="Yoshida Y."/>
            <person name="Ohtoshi R."/>
            <person name="Malay A.D."/>
            <person name="Moran D.A.P."/>
            <person name="Tomita M."/>
            <person name="Numata K."/>
            <person name="Arakawa K."/>
        </authorList>
    </citation>
    <scope>NUCLEOTIDE SEQUENCE</scope>
</reference>
<feature type="non-terminal residue" evidence="2">
    <location>
        <position position="1"/>
    </location>
</feature>
<evidence type="ECO:0000313" key="2">
    <source>
        <dbReference type="EMBL" id="GFS96999.1"/>
    </source>
</evidence>
<feature type="region of interest" description="Disordered" evidence="1">
    <location>
        <begin position="1"/>
        <end position="32"/>
    </location>
</feature>